<reference evidence="1" key="1">
    <citation type="journal article" date="2023" name="Mol. Phylogenet. Evol.">
        <title>Genome-scale phylogeny and comparative genomics of the fungal order Sordariales.</title>
        <authorList>
            <person name="Hensen N."/>
            <person name="Bonometti L."/>
            <person name="Westerberg I."/>
            <person name="Brannstrom I.O."/>
            <person name="Guillou S."/>
            <person name="Cros-Aarteil S."/>
            <person name="Calhoun S."/>
            <person name="Haridas S."/>
            <person name="Kuo A."/>
            <person name="Mondo S."/>
            <person name="Pangilinan J."/>
            <person name="Riley R."/>
            <person name="LaButti K."/>
            <person name="Andreopoulos B."/>
            <person name="Lipzen A."/>
            <person name="Chen C."/>
            <person name="Yan M."/>
            <person name="Daum C."/>
            <person name="Ng V."/>
            <person name="Clum A."/>
            <person name="Steindorff A."/>
            <person name="Ohm R.A."/>
            <person name="Martin F."/>
            <person name="Silar P."/>
            <person name="Natvig D.O."/>
            <person name="Lalanne C."/>
            <person name="Gautier V."/>
            <person name="Ament-Velasquez S.L."/>
            <person name="Kruys A."/>
            <person name="Hutchinson M.I."/>
            <person name="Powell A.J."/>
            <person name="Barry K."/>
            <person name="Miller A.N."/>
            <person name="Grigoriev I.V."/>
            <person name="Debuchy R."/>
            <person name="Gladieux P."/>
            <person name="Hiltunen Thoren M."/>
            <person name="Johannesson H."/>
        </authorList>
    </citation>
    <scope>NUCLEOTIDE SEQUENCE</scope>
    <source>
        <strain evidence="1">SMH4131-1</strain>
    </source>
</reference>
<dbReference type="EMBL" id="JAUEPO010000005">
    <property type="protein sequence ID" value="KAK3320514.1"/>
    <property type="molecule type" value="Genomic_DNA"/>
</dbReference>
<protein>
    <submittedName>
        <fullName evidence="1">Uncharacterized protein</fullName>
    </submittedName>
</protein>
<reference evidence="1" key="2">
    <citation type="submission" date="2023-06" db="EMBL/GenBank/DDBJ databases">
        <authorList>
            <consortium name="Lawrence Berkeley National Laboratory"/>
            <person name="Haridas S."/>
            <person name="Hensen N."/>
            <person name="Bonometti L."/>
            <person name="Westerberg I."/>
            <person name="Brannstrom I.O."/>
            <person name="Guillou S."/>
            <person name="Cros-Aarteil S."/>
            <person name="Calhoun S."/>
            <person name="Kuo A."/>
            <person name="Mondo S."/>
            <person name="Pangilinan J."/>
            <person name="Riley R."/>
            <person name="Labutti K."/>
            <person name="Andreopoulos B."/>
            <person name="Lipzen A."/>
            <person name="Chen C."/>
            <person name="Yanf M."/>
            <person name="Daum C."/>
            <person name="Ng V."/>
            <person name="Clum A."/>
            <person name="Steindorff A."/>
            <person name="Ohm R."/>
            <person name="Martin F."/>
            <person name="Silar P."/>
            <person name="Natvig D."/>
            <person name="Lalanne C."/>
            <person name="Gautier V."/>
            <person name="Ament-Velasquez S.L."/>
            <person name="Kruys A."/>
            <person name="Hutchinson M.I."/>
            <person name="Powell A.J."/>
            <person name="Barry K."/>
            <person name="Miller A.N."/>
            <person name="Grigoriev I.V."/>
            <person name="Debuchy R."/>
            <person name="Gladieux P."/>
            <person name="Thoren M.H."/>
            <person name="Johannesson H."/>
        </authorList>
    </citation>
    <scope>NUCLEOTIDE SEQUENCE</scope>
    <source>
        <strain evidence="1">SMH4131-1</strain>
    </source>
</reference>
<gene>
    <name evidence="1" type="ORF">B0T19DRAFT_429778</name>
</gene>
<accession>A0AAE0I8E9</accession>
<proteinExistence type="predicted"/>
<sequence length="92" mass="10022">MHFFSQGRMLGLGLAWGEIPTWVSPALANSAEIRRGGRLPSKGGERGIRMSSCSWAPPKEGFSHGRKPWDLMASDAIFGIFATSVFQNLEGI</sequence>
<evidence type="ECO:0000313" key="2">
    <source>
        <dbReference type="Proteomes" id="UP001286456"/>
    </source>
</evidence>
<keyword evidence="2" id="KW-1185">Reference proteome</keyword>
<comment type="caution">
    <text evidence="1">The sequence shown here is derived from an EMBL/GenBank/DDBJ whole genome shotgun (WGS) entry which is preliminary data.</text>
</comment>
<name>A0AAE0I8E9_9PEZI</name>
<dbReference type="Proteomes" id="UP001286456">
    <property type="component" value="Unassembled WGS sequence"/>
</dbReference>
<organism evidence="1 2">
    <name type="scientific">Cercophora scortea</name>
    <dbReference type="NCBI Taxonomy" id="314031"/>
    <lineage>
        <taxon>Eukaryota</taxon>
        <taxon>Fungi</taxon>
        <taxon>Dikarya</taxon>
        <taxon>Ascomycota</taxon>
        <taxon>Pezizomycotina</taxon>
        <taxon>Sordariomycetes</taxon>
        <taxon>Sordariomycetidae</taxon>
        <taxon>Sordariales</taxon>
        <taxon>Lasiosphaeriaceae</taxon>
        <taxon>Cercophora</taxon>
    </lineage>
</organism>
<evidence type="ECO:0000313" key="1">
    <source>
        <dbReference type="EMBL" id="KAK3320514.1"/>
    </source>
</evidence>
<dbReference type="AlphaFoldDB" id="A0AAE0I8E9"/>